<dbReference type="GO" id="GO:0009307">
    <property type="term" value="P:DNA restriction-modification system"/>
    <property type="evidence" value="ECO:0007669"/>
    <property type="project" value="UniProtKB-KW"/>
</dbReference>
<gene>
    <name evidence="5" type="ORF">HF964_01020</name>
</gene>
<keyword evidence="5" id="KW-0378">Hydrolase</keyword>
<evidence type="ECO:0000256" key="2">
    <source>
        <dbReference type="ARBA" id="ARBA00022747"/>
    </source>
</evidence>
<feature type="domain" description="Type I restriction modification DNA specificity" evidence="4">
    <location>
        <begin position="4"/>
        <end position="133"/>
    </location>
</feature>
<evidence type="ECO:0000313" key="6">
    <source>
        <dbReference type="Proteomes" id="UP000549765"/>
    </source>
</evidence>
<dbReference type="InterPro" id="IPR000055">
    <property type="entry name" value="Restrct_endonuc_typeI_TRD"/>
</dbReference>
<keyword evidence="5" id="KW-0255">Endonuclease</keyword>
<dbReference type="InterPro" id="IPR044946">
    <property type="entry name" value="Restrct_endonuc_typeI_TRD_sf"/>
</dbReference>
<dbReference type="EMBL" id="JAAXPN010000001">
    <property type="protein sequence ID" value="NKZ23396.1"/>
    <property type="molecule type" value="Genomic_DNA"/>
</dbReference>
<dbReference type="GO" id="GO:0004519">
    <property type="term" value="F:endonuclease activity"/>
    <property type="evidence" value="ECO:0007669"/>
    <property type="project" value="UniProtKB-KW"/>
</dbReference>
<protein>
    <submittedName>
        <fullName evidence="5">Restriction endonuclease subunit S</fullName>
    </submittedName>
</protein>
<dbReference type="AlphaFoldDB" id="A0A7X6N082"/>
<organism evidence="5 6">
    <name type="scientific">Periweissella fabalis</name>
    <dbReference type="NCBI Taxonomy" id="1070421"/>
    <lineage>
        <taxon>Bacteria</taxon>
        <taxon>Bacillati</taxon>
        <taxon>Bacillota</taxon>
        <taxon>Bacilli</taxon>
        <taxon>Lactobacillales</taxon>
        <taxon>Lactobacillaceae</taxon>
        <taxon>Periweissella</taxon>
    </lineage>
</organism>
<name>A0A7X6N082_9LACO</name>
<dbReference type="GO" id="GO:0003677">
    <property type="term" value="F:DNA binding"/>
    <property type="evidence" value="ECO:0007669"/>
    <property type="project" value="UniProtKB-KW"/>
</dbReference>
<comment type="similarity">
    <text evidence="1">Belongs to the type-I restriction system S methylase family.</text>
</comment>
<keyword evidence="6" id="KW-1185">Reference proteome</keyword>
<keyword evidence="2" id="KW-0680">Restriction system</keyword>
<keyword evidence="3" id="KW-0238">DNA-binding</keyword>
<comment type="caution">
    <text evidence="5">The sequence shown here is derived from an EMBL/GenBank/DDBJ whole genome shotgun (WGS) entry which is preliminary data.</text>
</comment>
<dbReference type="Proteomes" id="UP000549765">
    <property type="component" value="Unassembled WGS sequence"/>
</dbReference>
<evidence type="ECO:0000313" key="5">
    <source>
        <dbReference type="EMBL" id="NKZ23396.1"/>
    </source>
</evidence>
<reference evidence="5 6" key="1">
    <citation type="submission" date="2020-04" db="EMBL/GenBank/DDBJ databases">
        <title>MicrobeNet Type strains.</title>
        <authorList>
            <person name="Nicholson A.C."/>
        </authorList>
    </citation>
    <scope>NUCLEOTIDE SEQUENCE [LARGE SCALE GENOMIC DNA]</scope>
    <source>
        <strain evidence="5 6">CCUG 61472</strain>
    </source>
</reference>
<evidence type="ECO:0000256" key="1">
    <source>
        <dbReference type="ARBA" id="ARBA00010923"/>
    </source>
</evidence>
<dbReference type="SUPFAM" id="SSF116734">
    <property type="entry name" value="DNA methylase specificity domain"/>
    <property type="match status" value="1"/>
</dbReference>
<accession>A0A7X6N082</accession>
<sequence>MISISSGKRPPIKEDFQSKEYPIPIIGASKVMGWTNEELLNESILTIGRVGTHGIVQRFRIPVWVSDNSFVIKADYEEVVNQILRYKIDWSSLNRGSTQPLITQNDLKNVLVSLPNSNELKQYNSIAARITDFQFNIIKQVGSLEKLRDTLINKLI</sequence>
<evidence type="ECO:0000256" key="3">
    <source>
        <dbReference type="ARBA" id="ARBA00023125"/>
    </source>
</evidence>
<keyword evidence="5" id="KW-0540">Nuclease</keyword>
<evidence type="ECO:0000259" key="4">
    <source>
        <dbReference type="Pfam" id="PF01420"/>
    </source>
</evidence>
<proteinExistence type="inferred from homology"/>
<dbReference type="Pfam" id="PF01420">
    <property type="entry name" value="Methylase_S"/>
    <property type="match status" value="1"/>
</dbReference>
<dbReference type="Gene3D" id="3.90.220.20">
    <property type="entry name" value="DNA methylase specificity domains"/>
    <property type="match status" value="1"/>
</dbReference>